<dbReference type="eggNOG" id="COG1525">
    <property type="taxonomic scope" value="Bacteria"/>
</dbReference>
<dbReference type="Proteomes" id="UP000004757">
    <property type="component" value="Unassembled WGS sequence"/>
</dbReference>
<evidence type="ECO:0000259" key="2">
    <source>
        <dbReference type="PROSITE" id="PS50830"/>
    </source>
</evidence>
<dbReference type="STRING" id="747682.MALL_0367"/>
<dbReference type="OrthoDB" id="398206at2"/>
<feature type="signal peptide" evidence="1">
    <location>
        <begin position="1"/>
        <end position="23"/>
    </location>
</feature>
<dbReference type="InterPro" id="IPR016071">
    <property type="entry name" value="Staphylococal_nuclease_OB-fold"/>
</dbReference>
<organism evidence="3 4">
    <name type="scientific">Mycoplasmopsis alligatoris A21JP2</name>
    <dbReference type="NCBI Taxonomy" id="747682"/>
    <lineage>
        <taxon>Bacteria</taxon>
        <taxon>Bacillati</taxon>
        <taxon>Mycoplasmatota</taxon>
        <taxon>Mycoplasmoidales</taxon>
        <taxon>Metamycoplasmataceae</taxon>
        <taxon>Mycoplasmopsis</taxon>
    </lineage>
</organism>
<feature type="chain" id="PRO_5003067845" evidence="1">
    <location>
        <begin position="24"/>
        <end position="293"/>
    </location>
</feature>
<dbReference type="AlphaFoldDB" id="D4XWR1"/>
<dbReference type="Gene3D" id="2.40.50.90">
    <property type="match status" value="1"/>
</dbReference>
<accession>D4XWR1</accession>
<gene>
    <name evidence="3" type="ORF">MALL_0367</name>
</gene>
<comment type="caution">
    <text evidence="3">The sequence shown here is derived from an EMBL/GenBank/DDBJ whole genome shotgun (WGS) entry which is preliminary data.</text>
</comment>
<dbReference type="SMART" id="SM00318">
    <property type="entry name" value="SNc"/>
    <property type="match status" value="1"/>
</dbReference>
<dbReference type="SUPFAM" id="SSF50199">
    <property type="entry name" value="Staphylococcal nuclease"/>
    <property type="match status" value="1"/>
</dbReference>
<reference evidence="3 4" key="1">
    <citation type="submission" date="2010-03" db="EMBL/GenBank/DDBJ databases">
        <authorList>
            <person name="Glass J.I."/>
            <person name="Benders G.A."/>
            <person name="Durkin A.S."/>
            <person name="Farmerie W.G."/>
            <person name="Hlavinka K."/>
            <person name="Hostetler J."/>
            <person name="Jackson J."/>
            <person name="May M.A."/>
            <person name="Miller R.H."/>
            <person name="Paralanov V."/>
            <person name="Radune D."/>
            <person name="Szczypinski B."/>
            <person name="Brown D.R."/>
        </authorList>
    </citation>
    <scope>NUCLEOTIDE SEQUENCE [LARGE SCALE GENOMIC DNA]</scope>
    <source>
        <strain evidence="3 4">A21JP2</strain>
    </source>
</reference>
<feature type="domain" description="TNase-like" evidence="2">
    <location>
        <begin position="65"/>
        <end position="232"/>
    </location>
</feature>
<keyword evidence="4" id="KW-1185">Reference proteome</keyword>
<dbReference type="EMBL" id="ADNC01000027">
    <property type="protein sequence ID" value="EFF41311.1"/>
    <property type="molecule type" value="Genomic_DNA"/>
</dbReference>
<protein>
    <submittedName>
        <fullName evidence="3">Nuclease-like protein</fullName>
    </submittedName>
</protein>
<proteinExistence type="predicted"/>
<dbReference type="Pfam" id="PF00565">
    <property type="entry name" value="SNase"/>
    <property type="match status" value="1"/>
</dbReference>
<evidence type="ECO:0000313" key="3">
    <source>
        <dbReference type="EMBL" id="EFF41311.1"/>
    </source>
</evidence>
<name>D4XWR1_9BACT</name>
<sequence>MNKKSLIKLLSFPLSLGVISLVAISCSKTYSHEEKLQKGKEELNNVKFIIANAYDYSKVDWTKVNYIEAQIEKWADGDTPFVKNLKPGDNEISKNYFNDNKPFLVDGIKIRVLGIDTPEKNVNGTDAGPLEYTWASVATKFGETAIPANQKVRIMIEGKDVYNRFVGSIYFGNNFELEYSTEIVRAGYTLPNGSTSSDALVDRGPLSRYYNYYGITLAYAEAKKNKNGFWKYFKDENDVTHTIDGIYVMRSNNGWKIFSDKNIEYFTTIKNLVDKYIKQDGKKLEELVFVPQR</sequence>
<keyword evidence="1" id="KW-0732">Signal</keyword>
<evidence type="ECO:0000313" key="4">
    <source>
        <dbReference type="Proteomes" id="UP000004757"/>
    </source>
</evidence>
<dbReference type="RefSeq" id="WP_005683944.1">
    <property type="nucleotide sequence ID" value="NZ_ADNC01000027.1"/>
</dbReference>
<evidence type="ECO:0000256" key="1">
    <source>
        <dbReference type="SAM" id="SignalP"/>
    </source>
</evidence>
<dbReference type="InterPro" id="IPR035437">
    <property type="entry name" value="SNase_OB-fold_sf"/>
</dbReference>
<dbReference type="PROSITE" id="PS50830">
    <property type="entry name" value="TNASE_3"/>
    <property type="match status" value="1"/>
</dbReference>
<dbReference type="PROSITE" id="PS51257">
    <property type="entry name" value="PROKAR_LIPOPROTEIN"/>
    <property type="match status" value="1"/>
</dbReference>